<protein>
    <recommendedName>
        <fullName evidence="6">Trimethylamine---corrinoid protein Co-methyltransferase</fullName>
    </recommendedName>
</protein>
<dbReference type="KEGG" id="abut:Ami103574_12120"/>
<gene>
    <name evidence="4" type="ORF">Ami103574_12120</name>
</gene>
<dbReference type="GO" id="GO:0015948">
    <property type="term" value="P:methanogenesis"/>
    <property type="evidence" value="ECO:0007669"/>
    <property type="project" value="InterPro"/>
</dbReference>
<evidence type="ECO:0008006" key="6">
    <source>
        <dbReference type="Google" id="ProtNLM"/>
    </source>
</evidence>
<dbReference type="Gene3D" id="3.20.20.480">
    <property type="entry name" value="Trimethylamine methyltransferase-like"/>
    <property type="match status" value="1"/>
</dbReference>
<dbReference type="Pfam" id="PF06253">
    <property type="entry name" value="MTTB"/>
    <property type="match status" value="1"/>
</dbReference>
<dbReference type="InterPro" id="IPR038601">
    <property type="entry name" value="MttB-like_sf"/>
</dbReference>
<dbReference type="GO" id="GO:0032259">
    <property type="term" value="P:methylation"/>
    <property type="evidence" value="ECO:0007669"/>
    <property type="project" value="UniProtKB-KW"/>
</dbReference>
<sequence>MDEQLGHEKTLTNLLPAVTGSNVIYGMGMLEMGMTMSYEQLLIDQEIVKMTRRILQGIPVNKDTLALEVIKAVGPAGNYLAQKHTRQYMRQELSTTNLINRRMRENWEANGSKTMDQAANEQARQILENYQVTPLPEDVKKRIHDIVLEGEEEAEELAQFKARKQKG</sequence>
<comment type="similarity">
    <text evidence="1">Belongs to the trimethylamine methyltransferase family.</text>
</comment>
<evidence type="ECO:0000256" key="3">
    <source>
        <dbReference type="ARBA" id="ARBA00022679"/>
    </source>
</evidence>
<keyword evidence="3" id="KW-0808">Transferase</keyword>
<dbReference type="Proteomes" id="UP000466848">
    <property type="component" value="Chromosome"/>
</dbReference>
<dbReference type="EMBL" id="CP048649">
    <property type="protein sequence ID" value="QIB69997.1"/>
    <property type="molecule type" value="Genomic_DNA"/>
</dbReference>
<accession>A0A858BWP9</accession>
<evidence type="ECO:0000313" key="4">
    <source>
        <dbReference type="EMBL" id="QIB69997.1"/>
    </source>
</evidence>
<name>A0A858BWP9_9FIRM</name>
<dbReference type="AlphaFoldDB" id="A0A858BWP9"/>
<evidence type="ECO:0000256" key="1">
    <source>
        <dbReference type="ARBA" id="ARBA00007137"/>
    </source>
</evidence>
<organism evidence="4 5">
    <name type="scientific">Aminipila butyrica</name>
    <dbReference type="NCBI Taxonomy" id="433296"/>
    <lineage>
        <taxon>Bacteria</taxon>
        <taxon>Bacillati</taxon>
        <taxon>Bacillota</taxon>
        <taxon>Clostridia</taxon>
        <taxon>Peptostreptococcales</taxon>
        <taxon>Anaerovoracaceae</taxon>
        <taxon>Aminipila</taxon>
    </lineage>
</organism>
<keyword evidence="5" id="KW-1185">Reference proteome</keyword>
<evidence type="ECO:0000256" key="2">
    <source>
        <dbReference type="ARBA" id="ARBA00022603"/>
    </source>
</evidence>
<proteinExistence type="inferred from homology"/>
<dbReference type="GO" id="GO:0008168">
    <property type="term" value="F:methyltransferase activity"/>
    <property type="evidence" value="ECO:0007669"/>
    <property type="project" value="UniProtKB-KW"/>
</dbReference>
<dbReference type="InterPro" id="IPR010426">
    <property type="entry name" value="MTTB_MeTrfase"/>
</dbReference>
<keyword evidence="2" id="KW-0489">Methyltransferase</keyword>
<evidence type="ECO:0000313" key="5">
    <source>
        <dbReference type="Proteomes" id="UP000466848"/>
    </source>
</evidence>
<reference evidence="4 5" key="1">
    <citation type="submission" date="2020-02" db="EMBL/GenBank/DDBJ databases">
        <authorList>
            <person name="Kim Y.B."/>
            <person name="Roh S.W."/>
        </authorList>
    </citation>
    <scope>NUCLEOTIDE SEQUENCE [LARGE SCALE GENOMIC DNA]</scope>
    <source>
        <strain evidence="4 5">DSM 103574</strain>
    </source>
</reference>